<dbReference type="Pfam" id="PF06080">
    <property type="entry name" value="DUF938"/>
    <property type="match status" value="1"/>
</dbReference>
<dbReference type="SUPFAM" id="SSF53335">
    <property type="entry name" value="S-adenosyl-L-methionine-dependent methyltransferases"/>
    <property type="match status" value="1"/>
</dbReference>
<reference evidence="1 2" key="1">
    <citation type="journal article" date="2019" name="Environ. Microbiol.">
        <title>Species interactions and distinct microbial communities in high Arctic permafrost affected cryosols are associated with the CH4 and CO2 gas fluxes.</title>
        <authorList>
            <person name="Altshuler I."/>
            <person name="Hamel J."/>
            <person name="Turney S."/>
            <person name="Magnuson E."/>
            <person name="Levesque R."/>
            <person name="Greer C."/>
            <person name="Whyte L.G."/>
        </authorList>
    </citation>
    <scope>NUCLEOTIDE SEQUENCE [LARGE SCALE GENOMIC DNA]</scope>
    <source>
        <strain evidence="1 2">E6.1</strain>
    </source>
</reference>
<evidence type="ECO:0000313" key="2">
    <source>
        <dbReference type="Proteomes" id="UP000319931"/>
    </source>
</evidence>
<dbReference type="EMBL" id="RCZC01000002">
    <property type="protein sequence ID" value="TPG54810.1"/>
    <property type="molecule type" value="Genomic_DNA"/>
</dbReference>
<dbReference type="PANTHER" id="PTHR20974">
    <property type="entry name" value="UPF0585 PROTEIN CG18661"/>
    <property type="match status" value="1"/>
</dbReference>
<dbReference type="InterPro" id="IPR010342">
    <property type="entry name" value="DUF938"/>
</dbReference>
<protein>
    <submittedName>
        <fullName evidence="1">DUF938 domain-containing protein</fullName>
    </submittedName>
</protein>
<dbReference type="RefSeq" id="WP_140849945.1">
    <property type="nucleotide sequence ID" value="NZ_RCZC01000002.1"/>
</dbReference>
<accession>A0A502FZT3</accession>
<name>A0A502FZT3_9SPHN</name>
<dbReference type="Gene3D" id="3.40.50.150">
    <property type="entry name" value="Vaccinia Virus protein VP39"/>
    <property type="match status" value="1"/>
</dbReference>
<evidence type="ECO:0000313" key="1">
    <source>
        <dbReference type="EMBL" id="TPG54810.1"/>
    </source>
</evidence>
<dbReference type="Proteomes" id="UP000319931">
    <property type="component" value="Unassembled WGS sequence"/>
</dbReference>
<organism evidence="1 2">
    <name type="scientific">Sphingomonas glacialis</name>
    <dbReference type="NCBI Taxonomy" id="658225"/>
    <lineage>
        <taxon>Bacteria</taxon>
        <taxon>Pseudomonadati</taxon>
        <taxon>Pseudomonadota</taxon>
        <taxon>Alphaproteobacteria</taxon>
        <taxon>Sphingomonadales</taxon>
        <taxon>Sphingomonadaceae</taxon>
        <taxon>Sphingomonas</taxon>
    </lineage>
</organism>
<sequence length="207" mass="22309">MSEPWIPAEAGVEPRRHAPATLRNRMAIADTLRGVLPLSGTVLEIASGSGEHAAYFAGEFPALDWQPSDPDPAARVSIAAWCEGIDNVLPPLEIDAATATWPVDRADAVLCVNMVHISPWEATLGLMAGAARLLPAGTPLILYGPFLQYDVPTAQSNLQFDESLRARDPRWGIRSVDAMREAAAGFVLDATISMPANNLLLVFRRTE</sequence>
<dbReference type="InterPro" id="IPR029063">
    <property type="entry name" value="SAM-dependent_MTases_sf"/>
</dbReference>
<keyword evidence="2" id="KW-1185">Reference proteome</keyword>
<dbReference type="AlphaFoldDB" id="A0A502FZT3"/>
<dbReference type="OrthoDB" id="5525831at2"/>
<comment type="caution">
    <text evidence="1">The sequence shown here is derived from an EMBL/GenBank/DDBJ whole genome shotgun (WGS) entry which is preliminary data.</text>
</comment>
<dbReference type="PANTHER" id="PTHR20974:SF0">
    <property type="entry name" value="UPF0585 PROTEIN CG18661"/>
    <property type="match status" value="1"/>
</dbReference>
<gene>
    <name evidence="1" type="ORF">EAH76_09330</name>
</gene>
<proteinExistence type="predicted"/>